<keyword evidence="5 7" id="KW-0573">Peptidoglycan synthesis</keyword>
<dbReference type="GO" id="GO:0008360">
    <property type="term" value="P:regulation of cell shape"/>
    <property type="evidence" value="ECO:0007669"/>
    <property type="project" value="UniProtKB-UniRule"/>
</dbReference>
<dbReference type="InterPro" id="IPR005490">
    <property type="entry name" value="LD_TPept_cat_dom"/>
</dbReference>
<reference evidence="11" key="1">
    <citation type="journal article" date="2011" name="J. Bacteriol.">
        <title>Genome sequences of eight morphologically diverse alphaproteobacteria.</title>
        <authorList>
            <consortium name="US DOE Joint Genome Institute"/>
            <person name="Brown P.J."/>
            <person name="Kysela D.T."/>
            <person name="Buechlein A."/>
            <person name="Hemmerich C."/>
            <person name="Brun Y.V."/>
        </authorList>
    </citation>
    <scope>NUCLEOTIDE SEQUENCE [LARGE SCALE GENOMIC DNA]</scope>
    <source>
        <strain evidence="11">ATCC 51888 / DSM 1869 / NCIB 11706 / TK 0415</strain>
    </source>
</reference>
<dbReference type="GO" id="GO:0009252">
    <property type="term" value="P:peptidoglycan biosynthetic process"/>
    <property type="evidence" value="ECO:0007669"/>
    <property type="project" value="UniProtKB-KW"/>
</dbReference>
<keyword evidence="3" id="KW-0808">Transferase</keyword>
<feature type="active site" description="Proton donor/acceptor" evidence="7">
    <location>
        <position position="154"/>
    </location>
</feature>
<evidence type="ECO:0000313" key="11">
    <source>
        <dbReference type="Proteomes" id="UP000002033"/>
    </source>
</evidence>
<evidence type="ECO:0000313" key="10">
    <source>
        <dbReference type="EMBL" id="ADJ24975.1"/>
    </source>
</evidence>
<evidence type="ECO:0000256" key="8">
    <source>
        <dbReference type="SAM" id="MobiDB-lite"/>
    </source>
</evidence>
<evidence type="ECO:0000256" key="3">
    <source>
        <dbReference type="ARBA" id="ARBA00022679"/>
    </source>
</evidence>
<dbReference type="PANTHER" id="PTHR36699:SF1">
    <property type="entry name" value="L,D-TRANSPEPTIDASE YAFK-RELATED"/>
    <property type="match status" value="1"/>
</dbReference>
<evidence type="ECO:0000256" key="6">
    <source>
        <dbReference type="ARBA" id="ARBA00023316"/>
    </source>
</evidence>
<evidence type="ECO:0000256" key="4">
    <source>
        <dbReference type="ARBA" id="ARBA00022960"/>
    </source>
</evidence>
<keyword evidence="4 7" id="KW-0133">Cell shape</keyword>
<evidence type="ECO:0000256" key="7">
    <source>
        <dbReference type="PROSITE-ProRule" id="PRU01373"/>
    </source>
</evidence>
<dbReference type="Proteomes" id="UP000002033">
    <property type="component" value="Chromosome"/>
</dbReference>
<dbReference type="MEROPS" id="C82.A01"/>
<dbReference type="Pfam" id="PF03734">
    <property type="entry name" value="YkuD"/>
    <property type="match status" value="1"/>
</dbReference>
<gene>
    <name evidence="10" type="ordered locus">Hden_3180</name>
</gene>
<dbReference type="KEGG" id="hdn:Hden_3180"/>
<dbReference type="HOGENOM" id="CLU_058020_0_0_5"/>
<keyword evidence="6 7" id="KW-0961">Cell wall biogenesis/degradation</keyword>
<dbReference type="AlphaFoldDB" id="D8JW96"/>
<dbReference type="GO" id="GO:0004180">
    <property type="term" value="F:carboxypeptidase activity"/>
    <property type="evidence" value="ECO:0007669"/>
    <property type="project" value="UniProtKB-ARBA"/>
</dbReference>
<keyword evidence="11" id="KW-1185">Reference proteome</keyword>
<dbReference type="GO" id="GO:0016740">
    <property type="term" value="F:transferase activity"/>
    <property type="evidence" value="ECO:0007669"/>
    <property type="project" value="UniProtKB-KW"/>
</dbReference>
<dbReference type="PROSITE" id="PS52029">
    <property type="entry name" value="LD_TPASE"/>
    <property type="match status" value="1"/>
</dbReference>
<dbReference type="eggNOG" id="COG3034">
    <property type="taxonomic scope" value="Bacteria"/>
</dbReference>
<accession>D8JW96</accession>
<protein>
    <submittedName>
        <fullName evidence="10">ErfK/YbiS/YcfS/YnhG family protein</fullName>
    </submittedName>
</protein>
<proteinExistence type="inferred from homology"/>
<dbReference type="EMBL" id="CP002083">
    <property type="protein sequence ID" value="ADJ24975.1"/>
    <property type="molecule type" value="Genomic_DNA"/>
</dbReference>
<name>D8JW96_HYPDA</name>
<sequence>MAFAIAGIGAAQALTIELKDVAADRVERQRAAAAGALPLPGTPNVAFLQARLRDKGVTLADPILIRIFKAESELEIWKQKGGGYILFATYPICHWSGTLGPKLRDGDRQAPEGYYTLSRSQTRHVGRWPRSLDLGFPNILDQSQARTGSSILVHGGCSSIGCFAMTNPVSDEIHQMTLAAMDGGEQIVPVHVFPFRMTDKNLAAQDASPWKAFWTNLKEGYDLFEQTKRPPIIGVCSGRYIFRETQVRESAGPLEACGPTLTAIREQDQWLRDVPYPTPFTPRLASQSPETARPIPQVQSSLDGEAPAAPMFSWPLIR</sequence>
<organism evidence="10 11">
    <name type="scientific">Hyphomicrobium denitrificans (strain ATCC 51888 / DSM 1869 / NCIMB 11706 / TK 0415)</name>
    <dbReference type="NCBI Taxonomy" id="582899"/>
    <lineage>
        <taxon>Bacteria</taxon>
        <taxon>Pseudomonadati</taxon>
        <taxon>Pseudomonadota</taxon>
        <taxon>Alphaproteobacteria</taxon>
        <taxon>Hyphomicrobiales</taxon>
        <taxon>Hyphomicrobiaceae</taxon>
        <taxon>Hyphomicrobium</taxon>
    </lineage>
</organism>
<feature type="active site" description="Nucleophile" evidence="7">
    <location>
        <position position="162"/>
    </location>
</feature>
<evidence type="ECO:0000256" key="1">
    <source>
        <dbReference type="ARBA" id="ARBA00004752"/>
    </source>
</evidence>
<dbReference type="STRING" id="582899.Hden_3180"/>
<evidence type="ECO:0000256" key="5">
    <source>
        <dbReference type="ARBA" id="ARBA00022984"/>
    </source>
</evidence>
<dbReference type="SUPFAM" id="SSF141523">
    <property type="entry name" value="L,D-transpeptidase catalytic domain-like"/>
    <property type="match status" value="1"/>
</dbReference>
<comment type="pathway">
    <text evidence="1 7">Cell wall biogenesis; peptidoglycan biosynthesis.</text>
</comment>
<evidence type="ECO:0000259" key="9">
    <source>
        <dbReference type="PROSITE" id="PS52029"/>
    </source>
</evidence>
<dbReference type="GO" id="GO:0071555">
    <property type="term" value="P:cell wall organization"/>
    <property type="evidence" value="ECO:0007669"/>
    <property type="project" value="UniProtKB-UniRule"/>
</dbReference>
<dbReference type="InterPro" id="IPR038063">
    <property type="entry name" value="Transpep_catalytic_dom"/>
</dbReference>
<evidence type="ECO:0000256" key="2">
    <source>
        <dbReference type="ARBA" id="ARBA00005992"/>
    </source>
</evidence>
<dbReference type="PANTHER" id="PTHR36699">
    <property type="entry name" value="LD-TRANSPEPTIDASE"/>
    <property type="match status" value="1"/>
</dbReference>
<feature type="domain" description="L,D-TPase catalytic" evidence="9">
    <location>
        <begin position="63"/>
        <end position="193"/>
    </location>
</feature>
<comment type="similarity">
    <text evidence="2">Belongs to the YkuD family.</text>
</comment>
<feature type="region of interest" description="Disordered" evidence="8">
    <location>
        <begin position="282"/>
        <end position="306"/>
    </location>
</feature>